<dbReference type="PANTHER" id="PTHR24252:SF7">
    <property type="entry name" value="HYALIN"/>
    <property type="match status" value="1"/>
</dbReference>
<name>A0A6P8EZC5_CLUHA</name>
<dbReference type="Proteomes" id="UP000515152">
    <property type="component" value="Chromosome 23"/>
</dbReference>
<dbReference type="AlphaFoldDB" id="A0A6P8EZC5"/>
<evidence type="ECO:0000313" key="10">
    <source>
        <dbReference type="RefSeq" id="XP_031417411.1"/>
    </source>
</evidence>
<feature type="domain" description="Peptidase S1" evidence="8">
    <location>
        <begin position="133"/>
        <end position="270"/>
    </location>
</feature>
<dbReference type="InterPro" id="IPR009003">
    <property type="entry name" value="Peptidase_S1_PA"/>
</dbReference>
<dbReference type="GO" id="GO:0006508">
    <property type="term" value="P:proteolysis"/>
    <property type="evidence" value="ECO:0007669"/>
    <property type="project" value="UniProtKB-KW"/>
</dbReference>
<evidence type="ECO:0000256" key="4">
    <source>
        <dbReference type="ARBA" id="ARBA00022801"/>
    </source>
</evidence>
<gene>
    <name evidence="10" type="primary">LOC116218789</name>
</gene>
<accession>A0A6P8EZC5</accession>
<dbReference type="PROSITE" id="PS50240">
    <property type="entry name" value="TRYPSIN_DOM"/>
    <property type="match status" value="2"/>
</dbReference>
<evidence type="ECO:0000256" key="5">
    <source>
        <dbReference type="ARBA" id="ARBA00022825"/>
    </source>
</evidence>
<organism evidence="9 10">
    <name type="scientific">Clupea harengus</name>
    <name type="common">Atlantic herring</name>
    <dbReference type="NCBI Taxonomy" id="7950"/>
    <lineage>
        <taxon>Eukaryota</taxon>
        <taxon>Metazoa</taxon>
        <taxon>Chordata</taxon>
        <taxon>Craniata</taxon>
        <taxon>Vertebrata</taxon>
        <taxon>Euteleostomi</taxon>
        <taxon>Actinopterygii</taxon>
        <taxon>Neopterygii</taxon>
        <taxon>Teleostei</taxon>
        <taxon>Clupei</taxon>
        <taxon>Clupeiformes</taxon>
        <taxon>Clupeoidei</taxon>
        <taxon>Clupeidae</taxon>
        <taxon>Clupea</taxon>
    </lineage>
</organism>
<dbReference type="PANTHER" id="PTHR24252">
    <property type="entry name" value="ACROSIN-RELATED"/>
    <property type="match status" value="1"/>
</dbReference>
<evidence type="ECO:0000256" key="2">
    <source>
        <dbReference type="ARBA" id="ARBA00022670"/>
    </source>
</evidence>
<keyword evidence="9" id="KW-1185">Reference proteome</keyword>
<protein>
    <recommendedName>
        <fullName evidence="7">chymotrypsin</fullName>
        <ecNumber evidence="7">3.4.21.1</ecNumber>
    </recommendedName>
</protein>
<evidence type="ECO:0000256" key="1">
    <source>
        <dbReference type="ARBA" id="ARBA00004239"/>
    </source>
</evidence>
<evidence type="ECO:0000256" key="7">
    <source>
        <dbReference type="ARBA" id="ARBA00044036"/>
    </source>
</evidence>
<dbReference type="GO" id="GO:0004252">
    <property type="term" value="F:serine-type endopeptidase activity"/>
    <property type="evidence" value="ECO:0007669"/>
    <property type="project" value="UniProtKB-EC"/>
</dbReference>
<dbReference type="SUPFAM" id="SSF50494">
    <property type="entry name" value="Trypsin-like serine proteases"/>
    <property type="match status" value="2"/>
</dbReference>
<keyword evidence="3" id="KW-0222">Digestion</keyword>
<dbReference type="Gene3D" id="2.40.10.10">
    <property type="entry name" value="Trypsin-like serine proteases"/>
    <property type="match status" value="4"/>
</dbReference>
<evidence type="ECO:0000256" key="3">
    <source>
        <dbReference type="ARBA" id="ARBA00022757"/>
    </source>
</evidence>
<dbReference type="SMART" id="SM00020">
    <property type="entry name" value="Tryp_SPc"/>
    <property type="match status" value="1"/>
</dbReference>
<evidence type="ECO:0000256" key="6">
    <source>
        <dbReference type="ARBA" id="ARBA00023157"/>
    </source>
</evidence>
<dbReference type="InterPro" id="IPR018114">
    <property type="entry name" value="TRYPSIN_HIS"/>
</dbReference>
<evidence type="ECO:0000259" key="8">
    <source>
        <dbReference type="PROSITE" id="PS50240"/>
    </source>
</evidence>
<dbReference type="RefSeq" id="XP_031417411.1">
    <property type="nucleotide sequence ID" value="XM_031561551.1"/>
</dbReference>
<dbReference type="EC" id="3.4.21.1" evidence="7"/>
<dbReference type="KEGG" id="char:116218789"/>
<evidence type="ECO:0000313" key="9">
    <source>
        <dbReference type="Proteomes" id="UP000515152"/>
    </source>
</evidence>
<dbReference type="GO" id="GO:0007586">
    <property type="term" value="P:digestion"/>
    <property type="evidence" value="ECO:0007669"/>
    <property type="project" value="UniProtKB-KW"/>
</dbReference>
<dbReference type="GO" id="GO:0005576">
    <property type="term" value="C:extracellular region"/>
    <property type="evidence" value="ECO:0007669"/>
    <property type="project" value="UniProtKB-SubCell"/>
</dbReference>
<sequence length="270" mass="28847">METLQELQVVGNKECACKFKEFIAFDIIQPTMICIGGKEGKGENSGGPLQCKQGSVWVQAGVNNFGSCGTGKAPDVYARVSAFQTWIMKEVGDGPGLGFVKFTSNGTDTDNDFTCIRENSTDICGTAPLSSRIVGGQDASAGSWPWQVSLQRPYGHVCGGSLINKEWVLSAAHCFSSADTSGWVIHLGQQSVIDCNLNGVSRTVAEIILHPEYDASTNESDMALLRMNNTVSFTKYIRPVCLAASGSIFHQGTESWVTGWGNIGEGGDIS</sequence>
<keyword evidence="5" id="KW-0720">Serine protease</keyword>
<reference evidence="10" key="1">
    <citation type="submission" date="2025-08" db="UniProtKB">
        <authorList>
            <consortium name="RefSeq"/>
        </authorList>
    </citation>
    <scope>IDENTIFICATION</scope>
</reference>
<keyword evidence="6" id="KW-1015">Disulfide bond</keyword>
<keyword evidence="4" id="KW-0378">Hydrolase</keyword>
<dbReference type="PROSITE" id="PS00134">
    <property type="entry name" value="TRYPSIN_HIS"/>
    <property type="match status" value="1"/>
</dbReference>
<proteinExistence type="predicted"/>
<dbReference type="InterPro" id="IPR001314">
    <property type="entry name" value="Peptidase_S1A"/>
</dbReference>
<dbReference type="OrthoDB" id="10002959at2759"/>
<dbReference type="PRINTS" id="PR00722">
    <property type="entry name" value="CHYMOTRYPSIN"/>
</dbReference>
<feature type="domain" description="Peptidase S1" evidence="8">
    <location>
        <begin position="1"/>
        <end position="92"/>
    </location>
</feature>
<dbReference type="InterPro" id="IPR001254">
    <property type="entry name" value="Trypsin_dom"/>
</dbReference>
<dbReference type="CDD" id="cd00190">
    <property type="entry name" value="Tryp_SPc"/>
    <property type="match status" value="1"/>
</dbReference>
<comment type="subcellular location">
    <subcellularLocation>
        <location evidence="1">Secreted</location>
        <location evidence="1">Extracellular space</location>
    </subcellularLocation>
</comment>
<keyword evidence="2" id="KW-0645">Protease</keyword>
<dbReference type="Pfam" id="PF00089">
    <property type="entry name" value="Trypsin"/>
    <property type="match status" value="2"/>
</dbReference>
<dbReference type="FunFam" id="2.40.10.10:FF:000181">
    <property type="entry name" value="Chymotrypsinogen A"/>
    <property type="match status" value="1"/>
</dbReference>
<dbReference type="GeneID" id="116218789"/>
<dbReference type="InterPro" id="IPR043504">
    <property type="entry name" value="Peptidase_S1_PA_chymotrypsin"/>
</dbReference>